<reference evidence="2 3" key="1">
    <citation type="submission" date="2005-09" db="EMBL/GenBank/DDBJ databases">
        <authorList>
            <person name="Mural R.J."/>
            <person name="Li P.W."/>
            <person name="Adams M.D."/>
            <person name="Amanatides P.G."/>
            <person name="Baden-Tillson H."/>
            <person name="Barnstead M."/>
            <person name="Chin S.H."/>
            <person name="Dew I."/>
            <person name="Evans C.A."/>
            <person name="Ferriera S."/>
            <person name="Flanigan M."/>
            <person name="Fosler C."/>
            <person name="Glodek A."/>
            <person name="Gu Z."/>
            <person name="Holt R.A."/>
            <person name="Jennings D."/>
            <person name="Kraft C.L."/>
            <person name="Lu F."/>
            <person name="Nguyen T."/>
            <person name="Nusskern D.R."/>
            <person name="Pfannkoch C.M."/>
            <person name="Sitter C."/>
            <person name="Sutton G.G."/>
            <person name="Venter J.C."/>
            <person name="Wang Z."/>
            <person name="Woodage T."/>
            <person name="Zheng X.H."/>
            <person name="Zhong F."/>
        </authorList>
    </citation>
    <scope>NUCLEOTIDE SEQUENCE [LARGE SCALE GENOMIC DNA]</scope>
    <source>
        <strain>BN</strain>
        <strain evidence="3">Sprague-Dawley</strain>
    </source>
</reference>
<feature type="compositionally biased region" description="Basic residues" evidence="1">
    <location>
        <begin position="45"/>
        <end position="54"/>
    </location>
</feature>
<dbReference type="AlphaFoldDB" id="A6JR87"/>
<evidence type="ECO:0000256" key="1">
    <source>
        <dbReference type="SAM" id="MobiDB-lite"/>
    </source>
</evidence>
<accession>A6JR87</accession>
<evidence type="ECO:0000313" key="3">
    <source>
        <dbReference type="Proteomes" id="UP000234681"/>
    </source>
</evidence>
<evidence type="ECO:0000313" key="2">
    <source>
        <dbReference type="EMBL" id="EDL91850.1"/>
    </source>
</evidence>
<protein>
    <submittedName>
        <fullName evidence="2">RCG55608</fullName>
    </submittedName>
</protein>
<dbReference type="EMBL" id="CH473997">
    <property type="protein sequence ID" value="EDL91850.1"/>
    <property type="molecule type" value="Genomic_DNA"/>
</dbReference>
<gene>
    <name evidence="2" type="ORF">rCG_55608</name>
</gene>
<organism evidence="2 3">
    <name type="scientific">Rattus norvegicus</name>
    <name type="common">Rat</name>
    <dbReference type="NCBI Taxonomy" id="10116"/>
    <lineage>
        <taxon>Eukaryota</taxon>
        <taxon>Metazoa</taxon>
        <taxon>Chordata</taxon>
        <taxon>Craniata</taxon>
        <taxon>Vertebrata</taxon>
        <taxon>Euteleostomi</taxon>
        <taxon>Mammalia</taxon>
        <taxon>Eutheria</taxon>
        <taxon>Euarchontoglires</taxon>
        <taxon>Glires</taxon>
        <taxon>Rodentia</taxon>
        <taxon>Myomorpha</taxon>
        <taxon>Muroidea</taxon>
        <taxon>Muridae</taxon>
        <taxon>Murinae</taxon>
        <taxon>Rattus</taxon>
    </lineage>
</organism>
<feature type="region of interest" description="Disordered" evidence="1">
    <location>
        <begin position="1"/>
        <end position="54"/>
    </location>
</feature>
<sequence length="54" mass="6278">MLMKPRRRVSAIPSIAPREIMSIHHGNESQDLGEPSRPNSTFQNHRCKNRRKVI</sequence>
<name>A6JR87_RAT</name>
<proteinExistence type="predicted"/>
<dbReference type="Proteomes" id="UP000234681">
    <property type="component" value="Chromosome 9"/>
</dbReference>